<feature type="transmembrane region" description="Helical" evidence="2">
    <location>
        <begin position="113"/>
        <end position="131"/>
    </location>
</feature>
<feature type="transmembrane region" description="Helical" evidence="2">
    <location>
        <begin position="165"/>
        <end position="187"/>
    </location>
</feature>
<evidence type="ECO:0000313" key="4">
    <source>
        <dbReference type="Proteomes" id="UP000029067"/>
    </source>
</evidence>
<sequence length="335" mass="35164">MNPNETPTGAPQMPPRPQRPTPQMPPRPQQPQQPAMPPQQPAGVDAVQGVNNFADNMGHGHVKMGNYKVDYASIVTVVGAVLAIISVFIPFFSSRWGGSASLMATFGFVGGSGVPWLILLSSVAIGVLAVLRRTEAALTATIYTTLVALFMILGAARTLVATGGISYSFGMYLMIIALIVMLVGTITSQYNAMRAEKGTFTPLDTTPQPAAQYADNGWQFGVPAPGAPSSADRSNWQFGVPNAPTAAADGMPPMPQAPQYPAQPAAGTFPVQQAPMPQQTQSSQSVSYSQQTQYTAATPQASVTVESEQQGAIPFQQSDIPPIGGDAASDEGKQQ</sequence>
<feature type="transmembrane region" description="Helical" evidence="2">
    <location>
        <begin position="138"/>
        <end position="159"/>
    </location>
</feature>
<feature type="compositionally biased region" description="Pro residues" evidence="1">
    <location>
        <begin position="12"/>
        <end position="40"/>
    </location>
</feature>
<dbReference type="RefSeq" id="WP_051921007.1">
    <property type="nucleotide sequence ID" value="NZ_JGYV01000024.1"/>
</dbReference>
<dbReference type="EMBL" id="JGYV01000024">
    <property type="protein sequence ID" value="KFI59801.1"/>
    <property type="molecule type" value="Genomic_DNA"/>
</dbReference>
<feature type="compositionally biased region" description="Polar residues" evidence="1">
    <location>
        <begin position="303"/>
        <end position="319"/>
    </location>
</feature>
<dbReference type="STRING" id="1688.BCUN_1568"/>
<accession>A0A087AM01</accession>
<dbReference type="AlphaFoldDB" id="A0A087AM01"/>
<dbReference type="Proteomes" id="UP000029067">
    <property type="component" value="Unassembled WGS sequence"/>
</dbReference>
<evidence type="ECO:0000313" key="3">
    <source>
        <dbReference type="EMBL" id="KFI59801.1"/>
    </source>
</evidence>
<reference evidence="3 4" key="1">
    <citation type="submission" date="2014-03" db="EMBL/GenBank/DDBJ databases">
        <title>Genomics of Bifidobacteria.</title>
        <authorList>
            <person name="Ventura M."/>
            <person name="Milani C."/>
            <person name="Lugli G.A."/>
        </authorList>
    </citation>
    <scope>NUCLEOTIDE SEQUENCE [LARGE SCALE GENOMIC DNA]</scope>
    <source>
        <strain evidence="3 4">LMG 10738</strain>
    </source>
</reference>
<name>A0A087AM01_9BIFI</name>
<evidence type="ECO:0000256" key="1">
    <source>
        <dbReference type="SAM" id="MobiDB-lite"/>
    </source>
</evidence>
<protein>
    <submittedName>
        <fullName evidence="3">Large tegument protein</fullName>
    </submittedName>
</protein>
<keyword evidence="2" id="KW-1133">Transmembrane helix</keyword>
<dbReference type="OrthoDB" id="3240604at2"/>
<feature type="transmembrane region" description="Helical" evidence="2">
    <location>
        <begin position="71"/>
        <end position="93"/>
    </location>
</feature>
<evidence type="ECO:0000256" key="2">
    <source>
        <dbReference type="SAM" id="Phobius"/>
    </source>
</evidence>
<keyword evidence="2" id="KW-0472">Membrane</keyword>
<feature type="region of interest" description="Disordered" evidence="1">
    <location>
        <begin position="1"/>
        <end position="45"/>
    </location>
</feature>
<keyword evidence="2" id="KW-0812">Transmembrane</keyword>
<keyword evidence="4" id="KW-1185">Reference proteome</keyword>
<feature type="region of interest" description="Disordered" evidence="1">
    <location>
        <begin position="240"/>
        <end position="335"/>
    </location>
</feature>
<gene>
    <name evidence="3" type="ORF">BCUN_1568</name>
</gene>
<dbReference type="eggNOG" id="ENOG5030HSH">
    <property type="taxonomic scope" value="Bacteria"/>
</dbReference>
<comment type="caution">
    <text evidence="3">The sequence shown here is derived from an EMBL/GenBank/DDBJ whole genome shotgun (WGS) entry which is preliminary data.</text>
</comment>
<proteinExistence type="predicted"/>
<organism evidence="3 4">
    <name type="scientific">Bifidobacterium cuniculi</name>
    <dbReference type="NCBI Taxonomy" id="1688"/>
    <lineage>
        <taxon>Bacteria</taxon>
        <taxon>Bacillati</taxon>
        <taxon>Actinomycetota</taxon>
        <taxon>Actinomycetes</taxon>
        <taxon>Bifidobacteriales</taxon>
        <taxon>Bifidobacteriaceae</taxon>
        <taxon>Bifidobacterium</taxon>
    </lineage>
</organism>
<feature type="compositionally biased region" description="Low complexity" evidence="1">
    <location>
        <begin position="259"/>
        <end position="302"/>
    </location>
</feature>